<accession>A0A9N9EBR3</accession>
<name>A0A9N9EBR3_FUNMO</name>
<evidence type="ECO:0000313" key="3">
    <source>
        <dbReference type="Proteomes" id="UP000789375"/>
    </source>
</evidence>
<feature type="compositionally biased region" description="Basic and acidic residues" evidence="1">
    <location>
        <begin position="20"/>
        <end position="38"/>
    </location>
</feature>
<feature type="compositionally biased region" description="Polar residues" evidence="1">
    <location>
        <begin position="1"/>
        <end position="19"/>
    </location>
</feature>
<gene>
    <name evidence="2" type="ORF">FMOSSE_LOCUS12461</name>
</gene>
<dbReference type="EMBL" id="CAJVPP010005938">
    <property type="protein sequence ID" value="CAG8672014.1"/>
    <property type="molecule type" value="Genomic_DNA"/>
</dbReference>
<protein>
    <submittedName>
        <fullName evidence="2">2404_t:CDS:1</fullName>
    </submittedName>
</protein>
<sequence length="57" mass="6549">MANDKASSSILNPTPYVSSDNEKDITIQDYKDIENHEETDLDSQQNQIDYEETNIDL</sequence>
<dbReference type="Proteomes" id="UP000789375">
    <property type="component" value="Unassembled WGS sequence"/>
</dbReference>
<reference evidence="2" key="1">
    <citation type="submission" date="2021-06" db="EMBL/GenBank/DDBJ databases">
        <authorList>
            <person name="Kallberg Y."/>
            <person name="Tangrot J."/>
            <person name="Rosling A."/>
        </authorList>
    </citation>
    <scope>NUCLEOTIDE SEQUENCE</scope>
    <source>
        <strain evidence="2">87-6 pot B 2015</strain>
    </source>
</reference>
<evidence type="ECO:0000256" key="1">
    <source>
        <dbReference type="SAM" id="MobiDB-lite"/>
    </source>
</evidence>
<proteinExistence type="predicted"/>
<dbReference type="AlphaFoldDB" id="A0A9N9EBR3"/>
<evidence type="ECO:0000313" key="2">
    <source>
        <dbReference type="EMBL" id="CAG8672014.1"/>
    </source>
</evidence>
<keyword evidence="3" id="KW-1185">Reference proteome</keyword>
<organism evidence="2 3">
    <name type="scientific">Funneliformis mosseae</name>
    <name type="common">Endomycorrhizal fungus</name>
    <name type="synonym">Glomus mosseae</name>
    <dbReference type="NCBI Taxonomy" id="27381"/>
    <lineage>
        <taxon>Eukaryota</taxon>
        <taxon>Fungi</taxon>
        <taxon>Fungi incertae sedis</taxon>
        <taxon>Mucoromycota</taxon>
        <taxon>Glomeromycotina</taxon>
        <taxon>Glomeromycetes</taxon>
        <taxon>Glomerales</taxon>
        <taxon>Glomeraceae</taxon>
        <taxon>Funneliformis</taxon>
    </lineage>
</organism>
<comment type="caution">
    <text evidence="2">The sequence shown here is derived from an EMBL/GenBank/DDBJ whole genome shotgun (WGS) entry which is preliminary data.</text>
</comment>
<feature type="region of interest" description="Disordered" evidence="1">
    <location>
        <begin position="1"/>
        <end position="57"/>
    </location>
</feature>